<evidence type="ECO:0000259" key="18">
    <source>
        <dbReference type="PROSITE" id="PS51002"/>
    </source>
</evidence>
<evidence type="ECO:0000256" key="9">
    <source>
        <dbReference type="ARBA" id="ARBA00022723"/>
    </source>
</evidence>
<dbReference type="InterPro" id="IPR036150">
    <property type="entry name" value="Cyt_b/b6_C_sf"/>
</dbReference>
<evidence type="ECO:0000256" key="13">
    <source>
        <dbReference type="ARBA" id="ARBA00023004"/>
    </source>
</evidence>
<dbReference type="PANTHER" id="PTHR19271">
    <property type="entry name" value="CYTOCHROME B"/>
    <property type="match status" value="1"/>
</dbReference>
<dbReference type="CDD" id="cd00290">
    <property type="entry name" value="cytochrome_b_C"/>
    <property type="match status" value="1"/>
</dbReference>
<comment type="cofactor">
    <cofactor evidence="17">
        <name>heme b</name>
        <dbReference type="ChEBI" id="CHEBI:60344"/>
    </cofactor>
    <text evidence="17">Binds 2 heme groups non-covalently.</text>
</comment>
<dbReference type="CDD" id="cd00284">
    <property type="entry name" value="Cytochrome_b_N"/>
    <property type="match status" value="1"/>
</dbReference>
<dbReference type="InterPro" id="IPR016174">
    <property type="entry name" value="Di-haem_cyt_TM"/>
</dbReference>
<keyword evidence="7 17" id="KW-0679">Respiratory chain</keyword>
<dbReference type="PROSITE" id="PS51002">
    <property type="entry name" value="CYTB_NTER"/>
    <property type="match status" value="1"/>
</dbReference>
<feature type="transmembrane region" description="Helical" evidence="17">
    <location>
        <begin position="323"/>
        <end position="341"/>
    </location>
</feature>
<evidence type="ECO:0000256" key="12">
    <source>
        <dbReference type="ARBA" id="ARBA00022989"/>
    </source>
</evidence>
<keyword evidence="11 17" id="KW-0249">Electron transport</keyword>
<dbReference type="AlphaFoldDB" id="B3IUM4"/>
<sequence length="362" mass="41231">MNKRLNSVVSFSPMLFKNLINLPTPSSINYLWNMGSMLGFVLVFQILTGLFLSMHYNTELPFESVLHISRDVWMGSETRFLHSNGASLFFIIIYIHVGRGLFNLSYKKLEVWITGVMMLLILMGTAFLGYVLPWGQMSFWGATVITNLASAIPFLGESLVQWLWGGYSVSTPTLNRFLTLHFLFPFLLVGLAILHLISLHKMGSSNPIGTNSNQEKMSFNPLFSWKDLLFPLLIFIVLFMLSSKFPYLLMDPDNFSTANPMSTPVHIQPEWYFLFAYALLRSIPNKLGGVIVLVLSIISLLFIPLKKGINKISKFNMISKLKLSMLFIIFVVLTWLGGVPMESPYMDISKMMGPLYFMFMLF</sequence>
<comment type="similarity">
    <text evidence="17">Belongs to the cytochrome b family.</text>
</comment>
<dbReference type="InterPro" id="IPR005797">
    <property type="entry name" value="Cyt_b/b6_N"/>
</dbReference>
<reference evidence="20" key="1">
    <citation type="submission" date="2007-04" db="EMBL/GenBank/DDBJ databases">
        <title>Mitochondrial gene order and molecular phylogenetic analyses indicate that the Leptotrombidium mite is a paraphyletic.</title>
        <authorList>
            <person name="Mitani H."/>
            <person name="Yuasa S."/>
            <person name="Takahashi M."/>
            <person name="Fukunaga M."/>
        </authorList>
    </citation>
    <scope>NUCLEOTIDE SEQUENCE</scope>
    <source>
        <strain evidence="20">TATW-1</strain>
    </source>
</reference>
<keyword evidence="16 17" id="KW-0472">Membrane</keyword>
<dbReference type="SUPFAM" id="SSF81648">
    <property type="entry name" value="a domain/subunit of cytochrome bc1 complex (Ubiquinol-cytochrome c reductase)"/>
    <property type="match status" value="1"/>
</dbReference>
<feature type="transmembrane region" description="Helical" evidence="17">
    <location>
        <begin position="228"/>
        <end position="249"/>
    </location>
</feature>
<dbReference type="EMBL" id="AB300501">
    <property type="protein sequence ID" value="BAG24178.1"/>
    <property type="molecule type" value="Genomic_DNA"/>
</dbReference>
<dbReference type="PANTHER" id="PTHR19271:SF16">
    <property type="entry name" value="CYTOCHROME B"/>
    <property type="match status" value="1"/>
</dbReference>
<keyword evidence="9 17" id="KW-0479">Metal-binding</keyword>
<feature type="domain" description="Cytochrome b/b6 C-terminal region profile" evidence="19">
    <location>
        <begin position="209"/>
        <end position="362"/>
    </location>
</feature>
<keyword evidence="6 17" id="KW-0349">Heme</keyword>
<evidence type="ECO:0000256" key="16">
    <source>
        <dbReference type="ARBA" id="ARBA00023136"/>
    </source>
</evidence>
<dbReference type="InterPro" id="IPR005798">
    <property type="entry name" value="Cyt_b/b6_C"/>
</dbReference>
<keyword evidence="15 17" id="KW-0496">Mitochondrion</keyword>
<evidence type="ECO:0000256" key="15">
    <source>
        <dbReference type="ARBA" id="ARBA00023128"/>
    </source>
</evidence>
<evidence type="ECO:0000256" key="10">
    <source>
        <dbReference type="ARBA" id="ARBA00022792"/>
    </source>
</evidence>
<dbReference type="GO" id="GO:0008121">
    <property type="term" value="F:quinol-cytochrome-c reductase activity"/>
    <property type="evidence" value="ECO:0007669"/>
    <property type="project" value="TreeGrafter"/>
</dbReference>
<keyword evidence="8 17" id="KW-0812">Transmembrane</keyword>
<dbReference type="InterPro" id="IPR048260">
    <property type="entry name" value="Cytochrome_b_C_euk/bac"/>
</dbReference>
<keyword evidence="12 17" id="KW-1133">Transmembrane helix</keyword>
<organism evidence="20">
    <name type="scientific">Ascoschoengastia sp. TATW-1</name>
    <dbReference type="NCBI Taxonomy" id="436354"/>
    <lineage>
        <taxon>Eukaryota</taxon>
        <taxon>Metazoa</taxon>
        <taxon>Ecdysozoa</taxon>
        <taxon>Arthropoda</taxon>
        <taxon>Chelicerata</taxon>
        <taxon>Arachnida</taxon>
        <taxon>Acari</taxon>
        <taxon>Acariformes</taxon>
        <taxon>Trombidiformes</taxon>
        <taxon>Prostigmata</taxon>
        <taxon>Anystina</taxon>
        <taxon>Parasitengona</taxon>
        <taxon>Trombiculoidea</taxon>
        <taxon>Trombiculidae</taxon>
        <taxon>Ascoschoengastia</taxon>
    </lineage>
</organism>
<comment type="function">
    <text evidence="1 17">Component of the ubiquinol-cytochrome c reductase complex (complex III or cytochrome b-c1 complex) that is part of the mitochondrial respiratory chain. The b-c1 complex mediates electron transfer from ubiquinol to cytochrome c. Contributes to the generation of a proton gradient across the mitochondrial membrane that is then used for ATP synthesis.</text>
</comment>
<comment type="subcellular location">
    <subcellularLocation>
        <location evidence="2">Mitochondrion inner membrane</location>
        <topology evidence="2">Multi-pass membrane protein</topology>
    </subcellularLocation>
</comment>
<dbReference type="InterPro" id="IPR027387">
    <property type="entry name" value="Cytb/b6-like_sf"/>
</dbReference>
<comment type="subunit">
    <text evidence="3">The main subunits of complex b-c1 are: cytochrome b, cytochrome c1 and the Rieske protein.</text>
</comment>
<evidence type="ECO:0000256" key="2">
    <source>
        <dbReference type="ARBA" id="ARBA00004448"/>
    </source>
</evidence>
<feature type="transmembrane region" description="Helical" evidence="17">
    <location>
        <begin position="30"/>
        <end position="52"/>
    </location>
</feature>
<keyword evidence="13 17" id="KW-0408">Iron</keyword>
<proteinExistence type="inferred from homology"/>
<evidence type="ECO:0000256" key="17">
    <source>
        <dbReference type="RuleBase" id="RU362117"/>
    </source>
</evidence>
<evidence type="ECO:0000259" key="19">
    <source>
        <dbReference type="PROSITE" id="PS51003"/>
    </source>
</evidence>
<feature type="transmembrane region" description="Helical" evidence="17">
    <location>
        <begin position="177"/>
        <end position="197"/>
    </location>
</feature>
<dbReference type="Gene3D" id="1.20.810.10">
    <property type="entry name" value="Cytochrome Bc1 Complex, Chain C"/>
    <property type="match status" value="1"/>
</dbReference>
<dbReference type="GO" id="GO:0006122">
    <property type="term" value="P:mitochondrial electron transport, ubiquinol to cytochrome c"/>
    <property type="evidence" value="ECO:0007669"/>
    <property type="project" value="TreeGrafter"/>
</dbReference>
<evidence type="ECO:0000256" key="3">
    <source>
        <dbReference type="ARBA" id="ARBA00011649"/>
    </source>
</evidence>
<evidence type="ECO:0000256" key="14">
    <source>
        <dbReference type="ARBA" id="ARBA00023075"/>
    </source>
</evidence>
<dbReference type="Pfam" id="PF00033">
    <property type="entry name" value="Cytochrome_B"/>
    <property type="match status" value="1"/>
</dbReference>
<geneLocation type="mitochondrion" evidence="20"/>
<dbReference type="GO" id="GO:0016491">
    <property type="term" value="F:oxidoreductase activity"/>
    <property type="evidence" value="ECO:0007669"/>
    <property type="project" value="UniProtKB-UniRule"/>
</dbReference>
<dbReference type="GO" id="GO:0046872">
    <property type="term" value="F:metal ion binding"/>
    <property type="evidence" value="ECO:0007669"/>
    <property type="project" value="UniProtKB-UniRule"/>
</dbReference>
<dbReference type="InterPro" id="IPR048259">
    <property type="entry name" value="Cytochrome_b_N_euk/bac"/>
</dbReference>
<name>B3IUM4_9ACAR</name>
<keyword evidence="10" id="KW-0999">Mitochondrion inner membrane</keyword>
<evidence type="ECO:0000256" key="8">
    <source>
        <dbReference type="ARBA" id="ARBA00022692"/>
    </source>
</evidence>
<dbReference type="Pfam" id="PF00032">
    <property type="entry name" value="Cytochrom_B_C"/>
    <property type="match status" value="1"/>
</dbReference>
<evidence type="ECO:0000256" key="7">
    <source>
        <dbReference type="ARBA" id="ARBA00022660"/>
    </source>
</evidence>
<dbReference type="PROSITE" id="PS51003">
    <property type="entry name" value="CYTB_CTER"/>
    <property type="match status" value="1"/>
</dbReference>
<evidence type="ECO:0000313" key="20">
    <source>
        <dbReference type="EMBL" id="BAG24178.1"/>
    </source>
</evidence>
<keyword evidence="5 17" id="KW-0813">Transport</keyword>
<protein>
    <recommendedName>
        <fullName evidence="4 17">Cytochrome b</fullName>
    </recommendedName>
</protein>
<feature type="transmembrane region" description="Helical" evidence="17">
    <location>
        <begin position="286"/>
        <end position="303"/>
    </location>
</feature>
<dbReference type="GO" id="GO:0005743">
    <property type="term" value="C:mitochondrial inner membrane"/>
    <property type="evidence" value="ECO:0007669"/>
    <property type="project" value="UniProtKB-SubCell"/>
</dbReference>
<feature type="domain" description="Cytochrome b/b6 N-terminal region profile" evidence="18">
    <location>
        <begin position="1"/>
        <end position="208"/>
    </location>
</feature>
<accession>B3IUM4</accession>
<gene>
    <name evidence="20" type="primary">cob</name>
</gene>
<evidence type="ECO:0000256" key="6">
    <source>
        <dbReference type="ARBA" id="ARBA00022617"/>
    </source>
</evidence>
<evidence type="ECO:0000256" key="4">
    <source>
        <dbReference type="ARBA" id="ARBA00013531"/>
    </source>
</evidence>
<evidence type="ECO:0000256" key="11">
    <source>
        <dbReference type="ARBA" id="ARBA00022982"/>
    </source>
</evidence>
<evidence type="ECO:0000256" key="1">
    <source>
        <dbReference type="ARBA" id="ARBA00002566"/>
    </source>
</evidence>
<keyword evidence="14" id="KW-0830">Ubiquinone</keyword>
<evidence type="ECO:0000256" key="5">
    <source>
        <dbReference type="ARBA" id="ARBA00022448"/>
    </source>
</evidence>
<feature type="transmembrane region" description="Helical" evidence="17">
    <location>
        <begin position="109"/>
        <end position="131"/>
    </location>
</feature>
<feature type="transmembrane region" description="Helical" evidence="17">
    <location>
        <begin position="80"/>
        <end position="97"/>
    </location>
</feature>
<dbReference type="SUPFAM" id="SSF81342">
    <property type="entry name" value="Transmembrane di-heme cytochromes"/>
    <property type="match status" value="1"/>
</dbReference>